<evidence type="ECO:0000256" key="1">
    <source>
        <dbReference type="SAM" id="MobiDB-lite"/>
    </source>
</evidence>
<feature type="region of interest" description="Disordered" evidence="1">
    <location>
        <begin position="1"/>
        <end position="28"/>
    </location>
</feature>
<accession>A0AAV9FKM9</accession>
<reference evidence="2" key="2">
    <citation type="submission" date="2023-06" db="EMBL/GenBank/DDBJ databases">
        <authorList>
            <person name="Ma L."/>
            <person name="Liu K.-W."/>
            <person name="Li Z."/>
            <person name="Hsiao Y.-Y."/>
            <person name="Qi Y."/>
            <person name="Fu T."/>
            <person name="Tang G."/>
            <person name="Zhang D."/>
            <person name="Sun W.-H."/>
            <person name="Liu D.-K."/>
            <person name="Li Y."/>
            <person name="Chen G.-Z."/>
            <person name="Liu X.-D."/>
            <person name="Liao X.-Y."/>
            <person name="Jiang Y.-T."/>
            <person name="Yu X."/>
            <person name="Hao Y."/>
            <person name="Huang J."/>
            <person name="Zhao X.-W."/>
            <person name="Ke S."/>
            <person name="Chen Y.-Y."/>
            <person name="Wu W.-L."/>
            <person name="Hsu J.-L."/>
            <person name="Lin Y.-F."/>
            <person name="Huang M.-D."/>
            <person name="Li C.-Y."/>
            <person name="Huang L."/>
            <person name="Wang Z.-W."/>
            <person name="Zhao X."/>
            <person name="Zhong W.-Y."/>
            <person name="Peng D.-H."/>
            <person name="Ahmad S."/>
            <person name="Lan S."/>
            <person name="Zhang J.-S."/>
            <person name="Tsai W.-C."/>
            <person name="Van De Peer Y."/>
            <person name="Liu Z.-J."/>
        </authorList>
    </citation>
    <scope>NUCLEOTIDE SEQUENCE</scope>
    <source>
        <strain evidence="2">CP</strain>
        <tissue evidence="2">Leaves</tissue>
    </source>
</reference>
<name>A0AAV9FKM9_ACOCL</name>
<organism evidence="2 3">
    <name type="scientific">Acorus calamus</name>
    <name type="common">Sweet flag</name>
    <dbReference type="NCBI Taxonomy" id="4465"/>
    <lineage>
        <taxon>Eukaryota</taxon>
        <taxon>Viridiplantae</taxon>
        <taxon>Streptophyta</taxon>
        <taxon>Embryophyta</taxon>
        <taxon>Tracheophyta</taxon>
        <taxon>Spermatophyta</taxon>
        <taxon>Magnoliopsida</taxon>
        <taxon>Liliopsida</taxon>
        <taxon>Acoraceae</taxon>
        <taxon>Acorus</taxon>
    </lineage>
</organism>
<dbReference type="Proteomes" id="UP001180020">
    <property type="component" value="Unassembled WGS sequence"/>
</dbReference>
<keyword evidence="3" id="KW-1185">Reference proteome</keyword>
<proteinExistence type="predicted"/>
<reference evidence="2" key="1">
    <citation type="journal article" date="2023" name="Nat. Commun.">
        <title>Diploid and tetraploid genomes of Acorus and the evolution of monocots.</title>
        <authorList>
            <person name="Ma L."/>
            <person name="Liu K.W."/>
            <person name="Li Z."/>
            <person name="Hsiao Y.Y."/>
            <person name="Qi Y."/>
            <person name="Fu T."/>
            <person name="Tang G.D."/>
            <person name="Zhang D."/>
            <person name="Sun W.H."/>
            <person name="Liu D.K."/>
            <person name="Li Y."/>
            <person name="Chen G.Z."/>
            <person name="Liu X.D."/>
            <person name="Liao X.Y."/>
            <person name="Jiang Y.T."/>
            <person name="Yu X."/>
            <person name="Hao Y."/>
            <person name="Huang J."/>
            <person name="Zhao X.W."/>
            <person name="Ke S."/>
            <person name="Chen Y.Y."/>
            <person name="Wu W.L."/>
            <person name="Hsu J.L."/>
            <person name="Lin Y.F."/>
            <person name="Huang M.D."/>
            <person name="Li C.Y."/>
            <person name="Huang L."/>
            <person name="Wang Z.W."/>
            <person name="Zhao X."/>
            <person name="Zhong W.Y."/>
            <person name="Peng D.H."/>
            <person name="Ahmad S."/>
            <person name="Lan S."/>
            <person name="Zhang J.S."/>
            <person name="Tsai W.C."/>
            <person name="Van de Peer Y."/>
            <person name="Liu Z.J."/>
        </authorList>
    </citation>
    <scope>NUCLEOTIDE SEQUENCE</scope>
    <source>
        <strain evidence="2">CP</strain>
    </source>
</reference>
<evidence type="ECO:0000313" key="2">
    <source>
        <dbReference type="EMBL" id="KAK1325784.1"/>
    </source>
</evidence>
<gene>
    <name evidence="2" type="ORF">QJS10_CPA01g01369</name>
</gene>
<evidence type="ECO:0000313" key="3">
    <source>
        <dbReference type="Proteomes" id="UP001180020"/>
    </source>
</evidence>
<protein>
    <submittedName>
        <fullName evidence="2">Uncharacterized protein</fullName>
    </submittedName>
</protein>
<comment type="caution">
    <text evidence="2">The sequence shown here is derived from an EMBL/GenBank/DDBJ whole genome shotgun (WGS) entry which is preliminary data.</text>
</comment>
<sequence>MGSPPAEMSDGISVTTRTRDASVSDRNLQTRNKENIEPTALATLASRRDAMAFFTTPLAASLLSINRAEAHTVKPETRLKIQEKLDKLREKAGALKQISTSVDNIGERKAQHEFQNDLTRSIVNTNIRK</sequence>
<dbReference type="EMBL" id="JAUJYO010000001">
    <property type="protein sequence ID" value="KAK1325784.1"/>
    <property type="molecule type" value="Genomic_DNA"/>
</dbReference>
<dbReference type="AlphaFoldDB" id="A0AAV9FKM9"/>